<dbReference type="PANTHER" id="PTHR45663">
    <property type="entry name" value="GEO12009P1"/>
    <property type="match status" value="1"/>
</dbReference>
<feature type="domain" description="Thioredoxin" evidence="4">
    <location>
        <begin position="12"/>
        <end position="115"/>
    </location>
</feature>
<keyword evidence="6" id="KW-1185">Reference proteome</keyword>
<gene>
    <name evidence="5" type="ORF">EJO69_08215</name>
</gene>
<evidence type="ECO:0000313" key="5">
    <source>
        <dbReference type="EMBL" id="AZN30293.1"/>
    </source>
</evidence>
<dbReference type="Gene3D" id="3.40.30.10">
    <property type="entry name" value="Glutaredoxin"/>
    <property type="match status" value="1"/>
</dbReference>
<name>A0A3S8Z9X8_9ACTO</name>
<keyword evidence="2" id="KW-0676">Redox-active center</keyword>
<dbReference type="InterPro" id="IPR013766">
    <property type="entry name" value="Thioredoxin_domain"/>
</dbReference>
<evidence type="ECO:0000256" key="3">
    <source>
        <dbReference type="SAM" id="MobiDB-lite"/>
    </source>
</evidence>
<dbReference type="InterPro" id="IPR036249">
    <property type="entry name" value="Thioredoxin-like_sf"/>
</dbReference>
<dbReference type="AlphaFoldDB" id="A0A3S8Z9X8"/>
<dbReference type="OrthoDB" id="9790390at2"/>
<accession>A0A3S8Z9X8</accession>
<reference evidence="5 6" key="1">
    <citation type="submission" date="2018-12" db="EMBL/GenBank/DDBJ databases">
        <title>Complete genome sequence of Flaviflexus salsibiostraticola KCTC 33148.</title>
        <authorList>
            <person name="Bae J.-W."/>
        </authorList>
    </citation>
    <scope>NUCLEOTIDE SEQUENCE [LARGE SCALE GENOMIC DNA]</scope>
    <source>
        <strain evidence="5 6">KCTC 33148</strain>
    </source>
</reference>
<dbReference type="Proteomes" id="UP000270021">
    <property type="component" value="Chromosome"/>
</dbReference>
<protein>
    <submittedName>
        <fullName evidence="5">Thioredoxin</fullName>
    </submittedName>
</protein>
<dbReference type="KEGG" id="fsl:EJO69_08215"/>
<proteinExistence type="inferred from homology"/>
<evidence type="ECO:0000313" key="6">
    <source>
        <dbReference type="Proteomes" id="UP000270021"/>
    </source>
</evidence>
<dbReference type="Pfam" id="PF00085">
    <property type="entry name" value="Thioredoxin"/>
    <property type="match status" value="1"/>
</dbReference>
<evidence type="ECO:0000256" key="2">
    <source>
        <dbReference type="ARBA" id="ARBA00023284"/>
    </source>
</evidence>
<dbReference type="EMBL" id="CP034438">
    <property type="protein sequence ID" value="AZN30293.1"/>
    <property type="molecule type" value="Genomic_DNA"/>
</dbReference>
<dbReference type="PANTHER" id="PTHR45663:SF11">
    <property type="entry name" value="GEO12009P1"/>
    <property type="match status" value="1"/>
</dbReference>
<sequence>MSSTTATARPSPRPGRDARQRSMPSPTLMHCEVLFFTAPWCDPCHQAAPIFSEVTRELGIAASIVDADLTPDLADRFGVESLPTVVVLCEGEVRDSLAGTRPKAELRSFLRRSIGAVHPPDGPGVAD</sequence>
<comment type="similarity">
    <text evidence="1">Belongs to the thioredoxin family.</text>
</comment>
<evidence type="ECO:0000256" key="1">
    <source>
        <dbReference type="ARBA" id="ARBA00008987"/>
    </source>
</evidence>
<dbReference type="GO" id="GO:0005737">
    <property type="term" value="C:cytoplasm"/>
    <property type="evidence" value="ECO:0007669"/>
    <property type="project" value="TreeGrafter"/>
</dbReference>
<organism evidence="5 6">
    <name type="scientific">Flaviflexus salsibiostraticola</name>
    <dbReference type="NCBI Taxonomy" id="1282737"/>
    <lineage>
        <taxon>Bacteria</taxon>
        <taxon>Bacillati</taxon>
        <taxon>Actinomycetota</taxon>
        <taxon>Actinomycetes</taxon>
        <taxon>Actinomycetales</taxon>
        <taxon>Actinomycetaceae</taxon>
        <taxon>Flaviflexus</taxon>
    </lineage>
</organism>
<dbReference type="GO" id="GO:0015035">
    <property type="term" value="F:protein-disulfide reductase activity"/>
    <property type="evidence" value="ECO:0007669"/>
    <property type="project" value="TreeGrafter"/>
</dbReference>
<evidence type="ECO:0000259" key="4">
    <source>
        <dbReference type="PROSITE" id="PS51352"/>
    </source>
</evidence>
<dbReference type="PROSITE" id="PS51352">
    <property type="entry name" value="THIOREDOXIN_2"/>
    <property type="match status" value="1"/>
</dbReference>
<dbReference type="CDD" id="cd02947">
    <property type="entry name" value="TRX_family"/>
    <property type="match status" value="1"/>
</dbReference>
<feature type="region of interest" description="Disordered" evidence="3">
    <location>
        <begin position="1"/>
        <end position="23"/>
    </location>
</feature>
<dbReference type="SUPFAM" id="SSF52833">
    <property type="entry name" value="Thioredoxin-like"/>
    <property type="match status" value="1"/>
</dbReference>